<dbReference type="OrthoDB" id="2984179at2759"/>
<evidence type="ECO:0000313" key="2">
    <source>
        <dbReference type="Proteomes" id="UP000812287"/>
    </source>
</evidence>
<dbReference type="AlphaFoldDB" id="A0A9P7VR68"/>
<protein>
    <submittedName>
        <fullName evidence="1">Uncharacterized protein</fullName>
    </submittedName>
</protein>
<reference evidence="1" key="1">
    <citation type="submission" date="2020-11" db="EMBL/GenBank/DDBJ databases">
        <title>Adaptations for nitrogen fixation in a non-lichenized fungal sporocarp promotes dispersal by wood-feeding termites.</title>
        <authorList>
            <consortium name="DOE Joint Genome Institute"/>
            <person name="Koch R.A."/>
            <person name="Yoon G."/>
            <person name="Arayal U."/>
            <person name="Lail K."/>
            <person name="Amirebrahimi M."/>
            <person name="Labutti K."/>
            <person name="Lipzen A."/>
            <person name="Riley R."/>
            <person name="Barry K."/>
            <person name="Henrissat B."/>
            <person name="Grigoriev I.V."/>
            <person name="Herr J.R."/>
            <person name="Aime M.C."/>
        </authorList>
    </citation>
    <scope>NUCLEOTIDE SEQUENCE</scope>
    <source>
        <strain evidence="1">MCA 3950</strain>
    </source>
</reference>
<name>A0A9P7VR68_9AGAR</name>
<sequence length="126" mass="13846">MTLLLMEVTPVNTPMTKSILDTLKDHSDALKSFNAVTSLVRRVYRGSLIQIASVLGLSDDPRIREALQADEEDIAALLHCVSQSDSDREEVLGLLDDNAQNFLNVVQDRSFSSVTLLKGLKLVGFS</sequence>
<dbReference type="Proteomes" id="UP000812287">
    <property type="component" value="Unassembled WGS sequence"/>
</dbReference>
<accession>A0A9P7VR68</accession>
<dbReference type="EMBL" id="MU250538">
    <property type="protein sequence ID" value="KAG7444960.1"/>
    <property type="molecule type" value="Genomic_DNA"/>
</dbReference>
<gene>
    <name evidence="1" type="ORF">BT62DRAFT_201422</name>
</gene>
<proteinExistence type="predicted"/>
<dbReference type="GeneID" id="66102326"/>
<organism evidence="1 2">
    <name type="scientific">Guyanagaster necrorhizus</name>
    <dbReference type="NCBI Taxonomy" id="856835"/>
    <lineage>
        <taxon>Eukaryota</taxon>
        <taxon>Fungi</taxon>
        <taxon>Dikarya</taxon>
        <taxon>Basidiomycota</taxon>
        <taxon>Agaricomycotina</taxon>
        <taxon>Agaricomycetes</taxon>
        <taxon>Agaricomycetidae</taxon>
        <taxon>Agaricales</taxon>
        <taxon>Marasmiineae</taxon>
        <taxon>Physalacriaceae</taxon>
        <taxon>Guyanagaster</taxon>
    </lineage>
</organism>
<dbReference type="RefSeq" id="XP_043038460.1">
    <property type="nucleotide sequence ID" value="XM_043180030.1"/>
</dbReference>
<comment type="caution">
    <text evidence="1">The sequence shown here is derived from an EMBL/GenBank/DDBJ whole genome shotgun (WGS) entry which is preliminary data.</text>
</comment>
<keyword evidence="2" id="KW-1185">Reference proteome</keyword>
<evidence type="ECO:0000313" key="1">
    <source>
        <dbReference type="EMBL" id="KAG7444960.1"/>
    </source>
</evidence>